<dbReference type="EMBL" id="BGPR01089789">
    <property type="protein sequence ID" value="GBM16705.1"/>
    <property type="molecule type" value="Genomic_DNA"/>
</dbReference>
<reference evidence="1 2" key="1">
    <citation type="journal article" date="2019" name="Sci. Rep.">
        <title>Orb-weaving spider Araneus ventricosus genome elucidates the spidroin gene catalogue.</title>
        <authorList>
            <person name="Kono N."/>
            <person name="Nakamura H."/>
            <person name="Ohtoshi R."/>
            <person name="Moran D.A.P."/>
            <person name="Shinohara A."/>
            <person name="Yoshida Y."/>
            <person name="Fujiwara M."/>
            <person name="Mori M."/>
            <person name="Tomita M."/>
            <person name="Arakawa K."/>
        </authorList>
    </citation>
    <scope>NUCLEOTIDE SEQUENCE [LARGE SCALE GENOMIC DNA]</scope>
</reference>
<sequence>MVYGSARPTVLRRLDTVHHSALRICSGA</sequence>
<evidence type="ECO:0000313" key="1">
    <source>
        <dbReference type="EMBL" id="GBM16705.1"/>
    </source>
</evidence>
<comment type="caution">
    <text evidence="1">The sequence shown here is derived from an EMBL/GenBank/DDBJ whole genome shotgun (WGS) entry which is preliminary data.</text>
</comment>
<keyword evidence="2" id="KW-1185">Reference proteome</keyword>
<accession>A0A4Y2DM42</accession>
<evidence type="ECO:0000313" key="2">
    <source>
        <dbReference type="Proteomes" id="UP000499080"/>
    </source>
</evidence>
<dbReference type="AlphaFoldDB" id="A0A4Y2DM42"/>
<protein>
    <submittedName>
        <fullName evidence="1">Uncharacterized protein</fullName>
    </submittedName>
</protein>
<feature type="non-terminal residue" evidence="1">
    <location>
        <position position="28"/>
    </location>
</feature>
<gene>
    <name evidence="1" type="ORF">AVEN_156831_1</name>
</gene>
<dbReference type="Proteomes" id="UP000499080">
    <property type="component" value="Unassembled WGS sequence"/>
</dbReference>
<proteinExistence type="predicted"/>
<organism evidence="1 2">
    <name type="scientific">Araneus ventricosus</name>
    <name type="common">Orbweaver spider</name>
    <name type="synonym">Epeira ventricosa</name>
    <dbReference type="NCBI Taxonomy" id="182803"/>
    <lineage>
        <taxon>Eukaryota</taxon>
        <taxon>Metazoa</taxon>
        <taxon>Ecdysozoa</taxon>
        <taxon>Arthropoda</taxon>
        <taxon>Chelicerata</taxon>
        <taxon>Arachnida</taxon>
        <taxon>Araneae</taxon>
        <taxon>Araneomorphae</taxon>
        <taxon>Entelegynae</taxon>
        <taxon>Araneoidea</taxon>
        <taxon>Araneidae</taxon>
        <taxon>Araneus</taxon>
    </lineage>
</organism>
<name>A0A4Y2DM42_ARAVE</name>